<name>A0A3T0HZE8_9BACI</name>
<dbReference type="KEGG" id="nmk:CHR53_15150"/>
<keyword evidence="2" id="KW-1185">Reference proteome</keyword>
<evidence type="ECO:0000313" key="1">
    <source>
        <dbReference type="EMBL" id="AZU62506.1"/>
    </source>
</evidence>
<dbReference type="AlphaFoldDB" id="A0A3T0HZE8"/>
<organism evidence="1 2">
    <name type="scientific">Neobacillus mesonae</name>
    <dbReference type="NCBI Taxonomy" id="1193713"/>
    <lineage>
        <taxon>Bacteria</taxon>
        <taxon>Bacillati</taxon>
        <taxon>Bacillota</taxon>
        <taxon>Bacilli</taxon>
        <taxon>Bacillales</taxon>
        <taxon>Bacillaceae</taxon>
        <taxon>Neobacillus</taxon>
    </lineage>
</organism>
<sequence length="59" mass="6695">MLREQRDLPAVFLIISEGTFFSLAITFAKSVEHPVNKKNMGTFDLDVPVLIPLKHPLMK</sequence>
<dbReference type="Proteomes" id="UP000282892">
    <property type="component" value="Chromosome"/>
</dbReference>
<dbReference type="EMBL" id="CP022572">
    <property type="protein sequence ID" value="AZU62506.1"/>
    <property type="molecule type" value="Genomic_DNA"/>
</dbReference>
<gene>
    <name evidence="1" type="ORF">CHR53_15150</name>
</gene>
<accession>A0A3T0HZE8</accession>
<protein>
    <submittedName>
        <fullName evidence="1">Uncharacterized protein</fullName>
    </submittedName>
</protein>
<dbReference type="RefSeq" id="WP_127487217.1">
    <property type="nucleotide sequence ID" value="NZ_CP022572.1"/>
</dbReference>
<evidence type="ECO:0000313" key="2">
    <source>
        <dbReference type="Proteomes" id="UP000282892"/>
    </source>
</evidence>
<proteinExistence type="predicted"/>
<reference evidence="1 2" key="1">
    <citation type="submission" date="2017-07" db="EMBL/GenBank/DDBJ databases">
        <title>The complete genome sequence of Bacillus mesonae strain H20-5, an efficient strain improving plant abiotic stress resistance.</title>
        <authorList>
            <person name="Kim S.Y."/>
            <person name="Song H."/>
            <person name="Sang M.K."/>
            <person name="Weon H.-Y."/>
            <person name="Song J."/>
        </authorList>
    </citation>
    <scope>NUCLEOTIDE SEQUENCE [LARGE SCALE GENOMIC DNA]</scope>
    <source>
        <strain evidence="1 2">H20-5</strain>
    </source>
</reference>